<protein>
    <submittedName>
        <fullName evidence="1">Uncharacterized protein</fullName>
    </submittedName>
</protein>
<name>A0A6G9XLM9_NOCBR</name>
<proteinExistence type="predicted"/>
<organism evidence="1 2">
    <name type="scientific">Nocardia brasiliensis</name>
    <dbReference type="NCBI Taxonomy" id="37326"/>
    <lineage>
        <taxon>Bacteria</taxon>
        <taxon>Bacillati</taxon>
        <taxon>Actinomycetota</taxon>
        <taxon>Actinomycetes</taxon>
        <taxon>Mycobacteriales</taxon>
        <taxon>Nocardiaceae</taxon>
        <taxon>Nocardia</taxon>
    </lineage>
</organism>
<sequence>MGIAELQHAVRRLRGDLTSLHELARASTRQADALSRTLHCFERQLRHLEQHVDRDLAAVSAATHRRGPATMHLNAAEGSIGVEIDRMKTGLARLSTRIDQMSARAGNVVSQGSEVRGSAGVSRRRRAVFEPELGLLRTQLGGLTTRTSQLRYDRRQLSARLTHLADRVARADQAGFTERSYASPAPVGRVPAL</sequence>
<dbReference type="EMBL" id="CP046171">
    <property type="protein sequence ID" value="QIS01814.1"/>
    <property type="molecule type" value="Genomic_DNA"/>
</dbReference>
<evidence type="ECO:0000313" key="1">
    <source>
        <dbReference type="EMBL" id="QIS01814.1"/>
    </source>
</evidence>
<dbReference type="Proteomes" id="UP000501705">
    <property type="component" value="Chromosome"/>
</dbReference>
<dbReference type="RefSeq" id="WP_167460922.1">
    <property type="nucleotide sequence ID" value="NZ_CP046171.1"/>
</dbReference>
<gene>
    <name evidence="1" type="ORF">F5X71_05340</name>
</gene>
<reference evidence="1 2" key="1">
    <citation type="journal article" date="2019" name="ACS Chem. Biol.">
        <title>Identification and Mobilization of a Cryptic Antibiotic Biosynthesis Gene Locus from a Human-Pathogenic Nocardia Isolate.</title>
        <authorList>
            <person name="Herisse M."/>
            <person name="Ishida K."/>
            <person name="Porter J.L."/>
            <person name="Howden B."/>
            <person name="Hertweck C."/>
            <person name="Stinear T.P."/>
            <person name="Pidot S.J."/>
        </authorList>
    </citation>
    <scope>NUCLEOTIDE SEQUENCE [LARGE SCALE GENOMIC DNA]</scope>
    <source>
        <strain evidence="1 2">AUSMDU00024985</strain>
    </source>
</reference>
<evidence type="ECO:0000313" key="2">
    <source>
        <dbReference type="Proteomes" id="UP000501705"/>
    </source>
</evidence>
<dbReference type="AlphaFoldDB" id="A0A6G9XLM9"/>
<accession>A0A6G9XLM9</accession>